<evidence type="ECO:0000313" key="1">
    <source>
        <dbReference type="EMBL" id="GMF13020.1"/>
    </source>
</evidence>
<dbReference type="AlphaFoldDB" id="A0A9W6TGZ9"/>
<dbReference type="EMBL" id="BSXW01000139">
    <property type="protein sequence ID" value="GMF13020.1"/>
    <property type="molecule type" value="Genomic_DNA"/>
</dbReference>
<proteinExistence type="predicted"/>
<gene>
    <name evidence="1" type="ORF">Plil01_000354500</name>
</gene>
<organism evidence="1 2">
    <name type="scientific">Phytophthora lilii</name>
    <dbReference type="NCBI Taxonomy" id="2077276"/>
    <lineage>
        <taxon>Eukaryota</taxon>
        <taxon>Sar</taxon>
        <taxon>Stramenopiles</taxon>
        <taxon>Oomycota</taxon>
        <taxon>Peronosporomycetes</taxon>
        <taxon>Peronosporales</taxon>
        <taxon>Peronosporaceae</taxon>
        <taxon>Phytophthora</taxon>
    </lineage>
</organism>
<dbReference type="OrthoDB" id="10513763at2759"/>
<accession>A0A9W6TGZ9</accession>
<reference evidence="1" key="1">
    <citation type="submission" date="2023-04" db="EMBL/GenBank/DDBJ databases">
        <title>Phytophthora lilii NBRC 32176.</title>
        <authorList>
            <person name="Ichikawa N."/>
            <person name="Sato H."/>
            <person name="Tonouchi N."/>
        </authorList>
    </citation>
    <scope>NUCLEOTIDE SEQUENCE</scope>
    <source>
        <strain evidence="1">NBRC 32176</strain>
    </source>
</reference>
<keyword evidence="2" id="KW-1185">Reference proteome</keyword>
<comment type="caution">
    <text evidence="1">The sequence shown here is derived from an EMBL/GenBank/DDBJ whole genome shotgun (WGS) entry which is preliminary data.</text>
</comment>
<protein>
    <submittedName>
        <fullName evidence="1">Unnamed protein product</fullName>
    </submittedName>
</protein>
<evidence type="ECO:0000313" key="2">
    <source>
        <dbReference type="Proteomes" id="UP001165083"/>
    </source>
</evidence>
<name>A0A9W6TGZ9_9STRA</name>
<sequence>MTPAAVIAIPKAKAPIFNYILEPHEESDASVEYLDALQKVAVLGHLPANEPGEVVEIPIAVSFNPLDRYEEDNPTEWSEEDMIKALMGVVTAYRVIMQQRTHRGGNSNHQDTCDGFLGCGYCVEMACIWDFLRTSTSQLVCGNDSLHSNLVDDECCDGSVRAVLRSEYPEEYLCNSPRGLIPERDAILKPDTPVRWEFDDEGQAVRDAGVLTFPSPKAFAHTFSDDGCSEWVNAMVPGFGRCQDLQCAISFFSTIGFKLKFLTLALPETMFPTDLDVNLVIKHIWRRWCSTPDLSKWH</sequence>
<dbReference type="Proteomes" id="UP001165083">
    <property type="component" value="Unassembled WGS sequence"/>
</dbReference>